<dbReference type="InterPro" id="IPR035965">
    <property type="entry name" value="PAS-like_dom_sf"/>
</dbReference>
<evidence type="ECO:0000313" key="3">
    <source>
        <dbReference type="EMBL" id="MEB4590152.1"/>
    </source>
</evidence>
<feature type="domain" description="EAL" evidence="2">
    <location>
        <begin position="292"/>
        <end position="531"/>
    </location>
</feature>
<dbReference type="PROSITE" id="PS50883">
    <property type="entry name" value="EAL"/>
    <property type="match status" value="1"/>
</dbReference>
<dbReference type="Gene3D" id="3.30.450.20">
    <property type="entry name" value="PAS domain"/>
    <property type="match status" value="1"/>
</dbReference>
<feature type="region of interest" description="Disordered" evidence="1">
    <location>
        <begin position="278"/>
        <end position="305"/>
    </location>
</feature>
<gene>
    <name evidence="3" type="ORF">VSS37_04090</name>
</gene>
<keyword evidence="4" id="KW-1185">Reference proteome</keyword>
<protein>
    <submittedName>
        <fullName evidence="3">EAL domain-containing protein</fullName>
    </submittedName>
</protein>
<dbReference type="InterPro" id="IPR001633">
    <property type="entry name" value="EAL_dom"/>
</dbReference>
<dbReference type="Pfam" id="PF00563">
    <property type="entry name" value="EAL"/>
    <property type="match status" value="1"/>
</dbReference>
<dbReference type="Gene3D" id="3.20.20.450">
    <property type="entry name" value="EAL domain"/>
    <property type="match status" value="1"/>
</dbReference>
<dbReference type="Proteomes" id="UP001308005">
    <property type="component" value="Unassembled WGS sequence"/>
</dbReference>
<dbReference type="InterPro" id="IPR035919">
    <property type="entry name" value="EAL_sf"/>
</dbReference>
<accession>A0ABU6CVP9</accession>
<feature type="compositionally biased region" description="Low complexity" evidence="1">
    <location>
        <begin position="288"/>
        <end position="299"/>
    </location>
</feature>
<dbReference type="SUPFAM" id="SSF141868">
    <property type="entry name" value="EAL domain-like"/>
    <property type="match status" value="1"/>
</dbReference>
<evidence type="ECO:0000256" key="1">
    <source>
        <dbReference type="SAM" id="MobiDB-lite"/>
    </source>
</evidence>
<comment type="caution">
    <text evidence="3">The sequence shown here is derived from an EMBL/GenBank/DDBJ whole genome shotgun (WGS) entry which is preliminary data.</text>
</comment>
<reference evidence="4" key="1">
    <citation type="submission" date="2023-07" db="EMBL/GenBank/DDBJ databases">
        <title>The carbon used by Thiothrix.</title>
        <authorList>
            <person name="Chen L."/>
        </authorList>
    </citation>
    <scope>NUCLEOTIDE SEQUENCE [LARGE SCALE GENOMIC DNA]</scope>
</reference>
<organism evidence="3 4">
    <name type="scientific">Candidatus Thiothrix phosphatis</name>
    <dbReference type="NCBI Taxonomy" id="3112415"/>
    <lineage>
        <taxon>Bacteria</taxon>
        <taxon>Pseudomonadati</taxon>
        <taxon>Pseudomonadota</taxon>
        <taxon>Gammaproteobacteria</taxon>
        <taxon>Thiotrichales</taxon>
        <taxon>Thiotrichaceae</taxon>
        <taxon>Thiothrix</taxon>
    </lineage>
</organism>
<evidence type="ECO:0000313" key="4">
    <source>
        <dbReference type="Proteomes" id="UP001308005"/>
    </source>
</evidence>
<name>A0ABU6CVP9_9GAMM</name>
<sequence length="531" mass="58976">MRKQKIHCVVVDQDAEVTASLEAVLRNSDVLPTLKQVASLQQLIPILQEIKPHLLFYPKSKAGDSLDLLEILQNYSPDTLLVLISRNEWQGLTTWLMGVESCILPIDDAEYFSQYIDFLLRYSGVKHDFRQCKHLLGVAELRCHWLVDYSWEAIAYISQGMHLYANNAYISLFGFESIAEVRSMPVAQLVDSSERKTFGIMGKAADTSSQPSNRLLTTLRTLDGERMRAEIRFIPAVLKGKRCSQLHVRPLERHIGKGAPLWKQDNPWEGADERIHLLPESRTPPTPAASAQAQQPGTAKAATQAPPLDGLKMLFHKLHRLREKLPTIYTAEPEFQQQPNKKVSYASLVRQLGATDSRFRLDYWSLGQIILKLSSQGSEKPDYLVFVSVGGTILNNESQLKLLISLLNAAPAITNRIVVALQYEDCLAHMGQLGKLIKLLRAVGVSLAIDGVPDDIRAIRLVQVVKPSLVRLSPDVAAIAVRKAETGRIQRLIYQLAANMRGVIVPGVQNKAALQVVYSSAAAYAQGSAAI</sequence>
<dbReference type="SUPFAM" id="SSF55785">
    <property type="entry name" value="PYP-like sensor domain (PAS domain)"/>
    <property type="match status" value="1"/>
</dbReference>
<dbReference type="EMBL" id="JAYMYJ010000030">
    <property type="protein sequence ID" value="MEB4590152.1"/>
    <property type="molecule type" value="Genomic_DNA"/>
</dbReference>
<dbReference type="RefSeq" id="WP_324693393.1">
    <property type="nucleotide sequence ID" value="NZ_JAYMYJ010000030.1"/>
</dbReference>
<proteinExistence type="predicted"/>
<evidence type="ECO:0000259" key="2">
    <source>
        <dbReference type="PROSITE" id="PS50883"/>
    </source>
</evidence>